<dbReference type="PATRIC" id="fig|1305731.5.peg.2878"/>
<evidence type="ECO:0000256" key="1">
    <source>
        <dbReference type="HAMAP-Rule" id="MF_02215"/>
    </source>
</evidence>
<dbReference type="InterPro" id="IPR038989">
    <property type="entry name" value="UbiJ"/>
</dbReference>
<keyword evidence="1" id="KW-0831">Ubiquinone biosynthesis</keyword>
<protein>
    <recommendedName>
        <fullName evidence="1">Ubiquinone biosynthesis accessory factor UbiJ</fullName>
    </recommendedName>
</protein>
<dbReference type="InterPro" id="IPR036527">
    <property type="entry name" value="SCP2_sterol-bd_dom_sf"/>
</dbReference>
<evidence type="ECO:0000256" key="2">
    <source>
        <dbReference type="SAM" id="Coils"/>
    </source>
</evidence>
<comment type="subcellular location">
    <subcellularLocation>
        <location evidence="1">Cytoplasm</location>
    </subcellularLocation>
</comment>
<comment type="caution">
    <text evidence="4">The sequence shown here is derived from an EMBL/GenBank/DDBJ whole genome shotgun (WGS) entry which is preliminary data.</text>
</comment>
<comment type="similarity">
    <text evidence="1">Belongs to the UbiJ family.</text>
</comment>
<dbReference type="SUPFAM" id="SSF55718">
    <property type="entry name" value="SCP-like"/>
    <property type="match status" value="1"/>
</dbReference>
<dbReference type="OrthoDB" id="5801225at2"/>
<reference evidence="4 5" key="1">
    <citation type="submission" date="2015-09" db="EMBL/GenBank/DDBJ databases">
        <title>Identification and resolution of microdiversity through metagenomic sequencing of parallel consortia.</title>
        <authorList>
            <person name="Nelson W.C."/>
            <person name="Romine M.F."/>
            <person name="Lindemann S.R."/>
        </authorList>
    </citation>
    <scope>NUCLEOTIDE SEQUENCE [LARGE SCALE GENOMIC DNA]</scope>
    <source>
        <strain evidence="4">HL-55</strain>
    </source>
</reference>
<dbReference type="InterPro" id="IPR003033">
    <property type="entry name" value="SCP2_sterol-bd_dom"/>
</dbReference>
<accession>A0A0P8D247</accession>
<dbReference type="PANTHER" id="PTHR38693">
    <property type="entry name" value="UBIQUINONE BIOSYNTHESIS PROTEIN UBIJ"/>
    <property type="match status" value="1"/>
</dbReference>
<evidence type="ECO:0000313" key="4">
    <source>
        <dbReference type="EMBL" id="KPQ29777.1"/>
    </source>
</evidence>
<dbReference type="UniPathway" id="UPA00232"/>
<proteinExistence type="inferred from homology"/>
<comment type="function">
    <text evidence="1">Required for ubiquinone (coenzyme Q) biosynthesis. Binds hydrophobic ubiquinone biosynthetic intermediates via its SCP2 domain and is essential for the stability of the Ubi complex. May constitute a docking platform where Ubi enzymes assemble and access their SCP2-bound polyprenyl substrates.</text>
</comment>
<dbReference type="HAMAP" id="MF_02215">
    <property type="entry name" value="UbiJ"/>
    <property type="match status" value="1"/>
</dbReference>
<feature type="coiled-coil region" evidence="2">
    <location>
        <begin position="177"/>
        <end position="204"/>
    </location>
</feature>
<name>A0A0P8D247_9GAMM</name>
<evidence type="ECO:0000259" key="3">
    <source>
        <dbReference type="Pfam" id="PF02036"/>
    </source>
</evidence>
<comment type="pathway">
    <text evidence="1">Cofactor biosynthesis; ubiquinone biosynthesis.</text>
</comment>
<dbReference type="Pfam" id="PF02036">
    <property type="entry name" value="SCP2"/>
    <property type="match status" value="1"/>
</dbReference>
<sequence>MFPGPTLSSAASAIAELGLNQALELDTAGRQALLAALVGPVQFTITAPLPMAWTLNRVGERVQVRSQPAEAPALTISGRAMAFAALAMGDDRVFADERLLVDGNTALAHQLQRALSQLEPDWEAAMARHLGDVPAHFLGKSIRNAVHWSRNAVSTMNSNVEEYLHEESRALPGRRELEATFQDIDELSLRTERLEARLNQLDSSGSHYDTEKL</sequence>
<organism evidence="4 5">
    <name type="scientific">Marinobacter excellens HL-55</name>
    <dbReference type="NCBI Taxonomy" id="1305731"/>
    <lineage>
        <taxon>Bacteria</taxon>
        <taxon>Pseudomonadati</taxon>
        <taxon>Pseudomonadota</taxon>
        <taxon>Gammaproteobacteria</taxon>
        <taxon>Pseudomonadales</taxon>
        <taxon>Marinobacteraceae</taxon>
        <taxon>Marinobacter</taxon>
    </lineage>
</organism>
<evidence type="ECO:0000313" key="5">
    <source>
        <dbReference type="Proteomes" id="UP000050416"/>
    </source>
</evidence>
<dbReference type="PANTHER" id="PTHR38693:SF1">
    <property type="entry name" value="UBIQUINONE BIOSYNTHESIS ACCESSORY FACTOR UBIJ"/>
    <property type="match status" value="1"/>
</dbReference>
<keyword evidence="1" id="KW-0963">Cytoplasm</keyword>
<dbReference type="Proteomes" id="UP000050416">
    <property type="component" value="Unassembled WGS sequence"/>
</dbReference>
<dbReference type="GO" id="GO:0005737">
    <property type="term" value="C:cytoplasm"/>
    <property type="evidence" value="ECO:0007669"/>
    <property type="project" value="UniProtKB-SubCell"/>
</dbReference>
<dbReference type="STRING" id="1305731.GCA_000934705_03544"/>
<keyword evidence="2" id="KW-0175">Coiled coil</keyword>
<dbReference type="EMBL" id="LJZQ01000004">
    <property type="protein sequence ID" value="KPQ29777.1"/>
    <property type="molecule type" value="Genomic_DNA"/>
</dbReference>
<dbReference type="AlphaFoldDB" id="A0A0P8D247"/>
<feature type="domain" description="SCP2" evidence="3">
    <location>
        <begin position="19"/>
        <end position="115"/>
    </location>
</feature>
<gene>
    <name evidence="1" type="primary">ubiJ</name>
    <name evidence="4" type="ORF">HLUCCX14_03905</name>
</gene>
<dbReference type="GO" id="GO:0006744">
    <property type="term" value="P:ubiquinone biosynthetic process"/>
    <property type="evidence" value="ECO:0007669"/>
    <property type="project" value="UniProtKB-UniRule"/>
</dbReference>